<evidence type="ECO:0000256" key="5">
    <source>
        <dbReference type="ARBA" id="ARBA00023136"/>
    </source>
</evidence>
<comment type="caution">
    <text evidence="11">The sequence shown here is derived from an EMBL/GenBank/DDBJ whole genome shotgun (WGS) entry which is preliminary data.</text>
</comment>
<protein>
    <submittedName>
        <fullName evidence="11">Uracil nucleotide/cysteinyl leukotriene receptor-like</fullName>
    </submittedName>
</protein>
<evidence type="ECO:0000256" key="8">
    <source>
        <dbReference type="ARBA" id="ARBA00023224"/>
    </source>
</evidence>
<dbReference type="Gene3D" id="1.20.1070.10">
    <property type="entry name" value="Rhodopsin 7-helix transmembrane proteins"/>
    <property type="match status" value="1"/>
</dbReference>
<evidence type="ECO:0000256" key="9">
    <source>
        <dbReference type="SAM" id="Phobius"/>
    </source>
</evidence>
<dbReference type="EMBL" id="QNUK01000626">
    <property type="protein sequence ID" value="KAF5891009.1"/>
    <property type="molecule type" value="Genomic_DNA"/>
</dbReference>
<sequence>KMFTLEVFNIGVATGMSVNIAAGEEKKLMFYMTPDPHTIRKHFPDIMSITDGVMDTMRMMNESVVSFNTTSSVIPLRPLSSPVIVMLLLVAVNFTLTLPSGLWAAWVMMRSSRATLESEFFSVNLLFMEIFCAIIILIATFSFYLLTNQLLLEIFLSLGRICLHSQPVFQCTVCAERYVAVVHPIIFLRYKPLRYKAAVLAVCWLIAGVFAVWGEFTGNFYSLMAVLLLIMLVEMFCSLSILVMLKRGGPGESKDGEKQQSNLVKKKAFTIVSLLQAKLLVNYLPLTVVSAMMELLVSDPQFLGDLITLG</sequence>
<dbReference type="GO" id="GO:0004930">
    <property type="term" value="F:G protein-coupled receptor activity"/>
    <property type="evidence" value="ECO:0007669"/>
    <property type="project" value="UniProtKB-KW"/>
</dbReference>
<feature type="transmembrane region" description="Helical" evidence="9">
    <location>
        <begin position="197"/>
        <end position="214"/>
    </location>
</feature>
<evidence type="ECO:0000313" key="11">
    <source>
        <dbReference type="EMBL" id="KAF5891009.1"/>
    </source>
</evidence>
<keyword evidence="5 9" id="KW-0472">Membrane</keyword>
<evidence type="ECO:0000256" key="2">
    <source>
        <dbReference type="ARBA" id="ARBA00022692"/>
    </source>
</evidence>
<keyword evidence="3 9" id="KW-1133">Transmembrane helix</keyword>
<comment type="subcellular location">
    <subcellularLocation>
        <location evidence="1">Membrane</location>
        <topology evidence="1">Multi-pass membrane protein</topology>
    </subcellularLocation>
</comment>
<dbReference type="PROSITE" id="PS50262">
    <property type="entry name" value="G_PROTEIN_RECEP_F1_2"/>
    <property type="match status" value="1"/>
</dbReference>
<dbReference type="OrthoDB" id="8747610at2759"/>
<feature type="transmembrane region" description="Helical" evidence="9">
    <location>
        <begin position="83"/>
        <end position="106"/>
    </location>
</feature>
<name>A0A8J4U4Q0_CLAMG</name>
<keyword evidence="6 11" id="KW-0675">Receptor</keyword>
<keyword evidence="4" id="KW-0297">G-protein coupled receptor</keyword>
<accession>A0A8J4U4Q0</accession>
<evidence type="ECO:0000313" key="12">
    <source>
        <dbReference type="Proteomes" id="UP000727407"/>
    </source>
</evidence>
<organism evidence="11 12">
    <name type="scientific">Clarias magur</name>
    <name type="common">Asian catfish</name>
    <name type="synonym">Macropteronotus magur</name>
    <dbReference type="NCBI Taxonomy" id="1594786"/>
    <lineage>
        <taxon>Eukaryota</taxon>
        <taxon>Metazoa</taxon>
        <taxon>Chordata</taxon>
        <taxon>Craniata</taxon>
        <taxon>Vertebrata</taxon>
        <taxon>Euteleostomi</taxon>
        <taxon>Actinopterygii</taxon>
        <taxon>Neopterygii</taxon>
        <taxon>Teleostei</taxon>
        <taxon>Ostariophysi</taxon>
        <taxon>Siluriformes</taxon>
        <taxon>Clariidae</taxon>
        <taxon>Clarias</taxon>
    </lineage>
</organism>
<feature type="transmembrane region" description="Helical" evidence="9">
    <location>
        <begin position="126"/>
        <end position="146"/>
    </location>
</feature>
<evidence type="ECO:0000256" key="4">
    <source>
        <dbReference type="ARBA" id="ARBA00023040"/>
    </source>
</evidence>
<dbReference type="GO" id="GO:0007200">
    <property type="term" value="P:phospholipase C-activating G protein-coupled receptor signaling pathway"/>
    <property type="evidence" value="ECO:0007669"/>
    <property type="project" value="TreeGrafter"/>
</dbReference>
<evidence type="ECO:0000256" key="6">
    <source>
        <dbReference type="ARBA" id="ARBA00023170"/>
    </source>
</evidence>
<gene>
    <name evidence="11" type="ORF">DAT39_019288</name>
</gene>
<evidence type="ECO:0000256" key="1">
    <source>
        <dbReference type="ARBA" id="ARBA00004141"/>
    </source>
</evidence>
<evidence type="ECO:0000256" key="7">
    <source>
        <dbReference type="ARBA" id="ARBA00023180"/>
    </source>
</evidence>
<keyword evidence="12" id="KW-1185">Reference proteome</keyword>
<dbReference type="GO" id="GO:0035025">
    <property type="term" value="P:positive regulation of Rho protein signal transduction"/>
    <property type="evidence" value="ECO:0007669"/>
    <property type="project" value="TreeGrafter"/>
</dbReference>
<dbReference type="PANTHER" id="PTHR24232:SF85">
    <property type="entry name" value="G-PROTEIN COUPLED RECEPTOR 4"/>
    <property type="match status" value="1"/>
</dbReference>
<evidence type="ECO:0000259" key="10">
    <source>
        <dbReference type="PROSITE" id="PS50262"/>
    </source>
</evidence>
<dbReference type="InterPro" id="IPR017452">
    <property type="entry name" value="GPCR_Rhodpsn_7TM"/>
</dbReference>
<feature type="non-terminal residue" evidence="11">
    <location>
        <position position="310"/>
    </location>
</feature>
<feature type="non-terminal residue" evidence="11">
    <location>
        <position position="1"/>
    </location>
</feature>
<reference evidence="11" key="1">
    <citation type="submission" date="2020-07" db="EMBL/GenBank/DDBJ databases">
        <title>Clarias magur genome sequencing, assembly and annotation.</title>
        <authorList>
            <person name="Kushwaha B."/>
            <person name="Kumar R."/>
            <person name="Das P."/>
            <person name="Joshi C.G."/>
            <person name="Kumar D."/>
            <person name="Nagpure N.S."/>
            <person name="Pandey M."/>
            <person name="Agarwal S."/>
            <person name="Srivastava S."/>
            <person name="Singh M."/>
            <person name="Sahoo L."/>
            <person name="Jayasankar P."/>
            <person name="Meher P.K."/>
            <person name="Koringa P.G."/>
            <person name="Iquebal M.A."/>
            <person name="Das S.P."/>
            <person name="Bit A."/>
            <person name="Patnaik S."/>
            <person name="Patel N."/>
            <person name="Shah T.M."/>
            <person name="Hinsu A."/>
            <person name="Jena J.K."/>
        </authorList>
    </citation>
    <scope>NUCLEOTIDE SEQUENCE</scope>
    <source>
        <strain evidence="11">CIFAMagur01</strain>
        <tissue evidence="11">Testis</tissue>
    </source>
</reference>
<evidence type="ECO:0000256" key="3">
    <source>
        <dbReference type="ARBA" id="ARBA00022989"/>
    </source>
</evidence>
<proteinExistence type="predicted"/>
<feature type="transmembrane region" description="Helical" evidence="9">
    <location>
        <begin position="220"/>
        <end position="245"/>
    </location>
</feature>
<dbReference type="SUPFAM" id="SSF81321">
    <property type="entry name" value="Family A G protein-coupled receptor-like"/>
    <property type="match status" value="1"/>
</dbReference>
<dbReference type="PANTHER" id="PTHR24232">
    <property type="entry name" value="G-PROTEIN COUPLED RECEPTOR"/>
    <property type="match status" value="1"/>
</dbReference>
<keyword evidence="7" id="KW-0325">Glycoprotein</keyword>
<keyword evidence="8" id="KW-0807">Transducer</keyword>
<dbReference type="AlphaFoldDB" id="A0A8J4U4Q0"/>
<keyword evidence="2 9" id="KW-0812">Transmembrane</keyword>
<dbReference type="GO" id="GO:0005886">
    <property type="term" value="C:plasma membrane"/>
    <property type="evidence" value="ECO:0007669"/>
    <property type="project" value="TreeGrafter"/>
</dbReference>
<dbReference type="Proteomes" id="UP000727407">
    <property type="component" value="Unassembled WGS sequence"/>
</dbReference>
<feature type="domain" description="G-protein coupled receptors family 1 profile" evidence="10">
    <location>
        <begin position="100"/>
        <end position="310"/>
    </location>
</feature>